<feature type="compositionally biased region" description="Low complexity" evidence="1">
    <location>
        <begin position="170"/>
        <end position="179"/>
    </location>
</feature>
<dbReference type="GO" id="GO:0004401">
    <property type="term" value="F:histidinol-phosphatase activity"/>
    <property type="evidence" value="ECO:0007669"/>
    <property type="project" value="UniProtKB-EC"/>
</dbReference>
<feature type="compositionally biased region" description="Basic residues" evidence="1">
    <location>
        <begin position="244"/>
        <end position="255"/>
    </location>
</feature>
<dbReference type="EC" id="3.1.3.15" evidence="2"/>
<feature type="compositionally biased region" description="Basic residues" evidence="1">
    <location>
        <begin position="198"/>
        <end position="235"/>
    </location>
</feature>
<feature type="compositionally biased region" description="Basic and acidic residues" evidence="1">
    <location>
        <begin position="1"/>
        <end position="17"/>
    </location>
</feature>
<feature type="compositionally biased region" description="Basic residues" evidence="1">
    <location>
        <begin position="41"/>
        <end position="56"/>
    </location>
</feature>
<feature type="non-terminal residue" evidence="2">
    <location>
        <position position="1"/>
    </location>
</feature>
<dbReference type="EMBL" id="CADCUZ010000034">
    <property type="protein sequence ID" value="CAA9403802.1"/>
    <property type="molecule type" value="Genomic_DNA"/>
</dbReference>
<organism evidence="2">
    <name type="scientific">uncultured Rubrobacteraceae bacterium</name>
    <dbReference type="NCBI Taxonomy" id="349277"/>
    <lineage>
        <taxon>Bacteria</taxon>
        <taxon>Bacillati</taxon>
        <taxon>Actinomycetota</taxon>
        <taxon>Rubrobacteria</taxon>
        <taxon>Rubrobacterales</taxon>
        <taxon>Rubrobacteraceae</taxon>
        <taxon>environmental samples</taxon>
    </lineage>
</organism>
<accession>A0A6J4P258</accession>
<feature type="region of interest" description="Disordered" evidence="1">
    <location>
        <begin position="1"/>
        <end position="264"/>
    </location>
</feature>
<protein>
    <submittedName>
        <fullName evidence="2">Histidinol-phosphatase [alternative form]</fullName>
        <ecNumber evidence="2">3.1.3.15</ecNumber>
    </submittedName>
</protein>
<sequence length="264" mass="29081">GHERFQRTPRLCPRDRPTGGGAAALPRRERRRDRGEGPEGRRHRGGPSLRKTHGGRHPGALSGGRHPVGGAGGRDLRYGTDLAAGPGGRHGQLHEGEPHVLRLRGRLGGGAGNPRRRGGAPHRGPLPRQPRGWCLQGDRRADRSPARQRHEEPGVCRRRRGPLAARRRQGPGARPAEGPLRLLAAAGPGERRHPGGLARRRLPRRLCRHPQHRLGLRPNRPARLRGRGPGHRPRRLPVDDRLPGPHRHQRCRPRRGSGGARGRL</sequence>
<gene>
    <name evidence="2" type="ORF">AVDCRST_MAG55-847</name>
</gene>
<evidence type="ECO:0000256" key="1">
    <source>
        <dbReference type="SAM" id="MobiDB-lite"/>
    </source>
</evidence>
<dbReference type="AlphaFoldDB" id="A0A6J4P258"/>
<feature type="compositionally biased region" description="Basic and acidic residues" evidence="1">
    <location>
        <begin position="137"/>
        <end position="155"/>
    </location>
</feature>
<reference evidence="2" key="1">
    <citation type="submission" date="2020-02" db="EMBL/GenBank/DDBJ databases">
        <authorList>
            <person name="Meier V. D."/>
        </authorList>
    </citation>
    <scope>NUCLEOTIDE SEQUENCE</scope>
    <source>
        <strain evidence="2">AVDCRST_MAG55</strain>
    </source>
</reference>
<proteinExistence type="predicted"/>
<name>A0A6J4P258_9ACTN</name>
<feature type="compositionally biased region" description="Basic residues" evidence="1">
    <location>
        <begin position="156"/>
        <end position="169"/>
    </location>
</feature>
<feature type="non-terminal residue" evidence="2">
    <location>
        <position position="264"/>
    </location>
</feature>
<evidence type="ECO:0000313" key="2">
    <source>
        <dbReference type="EMBL" id="CAA9403802.1"/>
    </source>
</evidence>
<keyword evidence="2" id="KW-0378">Hydrolase</keyword>